<dbReference type="GO" id="GO:0015276">
    <property type="term" value="F:ligand-gated monoatomic ion channel activity"/>
    <property type="evidence" value="ECO:0007669"/>
    <property type="project" value="InterPro"/>
</dbReference>
<comment type="subcellular location">
    <subcellularLocation>
        <location evidence="1">Cell envelope</location>
    </subcellularLocation>
</comment>
<dbReference type="Gene3D" id="3.40.190.10">
    <property type="entry name" value="Periplasmic binding protein-like II"/>
    <property type="match status" value="2"/>
</dbReference>
<proteinExistence type="inferred from homology"/>
<evidence type="ECO:0000256" key="2">
    <source>
        <dbReference type="ARBA" id="ARBA00010333"/>
    </source>
</evidence>
<dbReference type="SMART" id="SM00079">
    <property type="entry name" value="PBPe"/>
    <property type="match status" value="1"/>
</dbReference>
<organism evidence="8 9">
    <name type="scientific">Acidaminococcus intestini</name>
    <dbReference type="NCBI Taxonomy" id="187327"/>
    <lineage>
        <taxon>Bacteria</taxon>
        <taxon>Bacillati</taxon>
        <taxon>Bacillota</taxon>
        <taxon>Negativicutes</taxon>
        <taxon>Acidaminococcales</taxon>
        <taxon>Acidaminococcaceae</taxon>
        <taxon>Acidaminococcus</taxon>
    </lineage>
</organism>
<feature type="chain" id="PRO_5038558721" evidence="5">
    <location>
        <begin position="24"/>
        <end position="263"/>
    </location>
</feature>
<evidence type="ECO:0000256" key="3">
    <source>
        <dbReference type="ARBA" id="ARBA00022729"/>
    </source>
</evidence>
<gene>
    <name evidence="8" type="ORF">KHX13_01075</name>
</gene>
<dbReference type="CDD" id="cd13624">
    <property type="entry name" value="PBP2_Arg_Lys_His"/>
    <property type="match status" value="1"/>
</dbReference>
<feature type="domain" description="Ionotropic glutamate receptor C-terminal" evidence="7">
    <location>
        <begin position="39"/>
        <end position="260"/>
    </location>
</feature>
<evidence type="ECO:0000259" key="6">
    <source>
        <dbReference type="SMART" id="SM00062"/>
    </source>
</evidence>
<reference evidence="8" key="1">
    <citation type="submission" date="2021-02" db="EMBL/GenBank/DDBJ databases">
        <title>Infant gut strain persistence is associated with maternal origin, phylogeny, and functional potential including surface adhesion and iron acquisition.</title>
        <authorList>
            <person name="Lou Y.C."/>
        </authorList>
    </citation>
    <scope>NUCLEOTIDE SEQUENCE</scope>
    <source>
        <strain evidence="8">L3_106_000M1_dasL3_106_000M1_concoct_15</strain>
    </source>
</reference>
<dbReference type="EMBL" id="JAGZCZ010000001">
    <property type="protein sequence ID" value="MBS5518928.1"/>
    <property type="molecule type" value="Genomic_DNA"/>
</dbReference>
<evidence type="ECO:0000256" key="5">
    <source>
        <dbReference type="SAM" id="SignalP"/>
    </source>
</evidence>
<keyword evidence="3 5" id="KW-0732">Signal</keyword>
<dbReference type="Proteomes" id="UP000754226">
    <property type="component" value="Unassembled WGS sequence"/>
</dbReference>
<dbReference type="SMART" id="SM00062">
    <property type="entry name" value="PBPb"/>
    <property type="match status" value="1"/>
</dbReference>
<dbReference type="PROSITE" id="PS01039">
    <property type="entry name" value="SBP_BACTERIAL_3"/>
    <property type="match status" value="1"/>
</dbReference>
<dbReference type="InterPro" id="IPR018313">
    <property type="entry name" value="SBP_3_CS"/>
</dbReference>
<name>A0A943ECL0_9FIRM</name>
<evidence type="ECO:0000256" key="1">
    <source>
        <dbReference type="ARBA" id="ARBA00004196"/>
    </source>
</evidence>
<dbReference type="PROSITE" id="PS51257">
    <property type="entry name" value="PROKAR_LIPOPROTEIN"/>
    <property type="match status" value="1"/>
</dbReference>
<comment type="caution">
    <text evidence="8">The sequence shown here is derived from an EMBL/GenBank/DDBJ whole genome shotgun (WGS) entry which is preliminary data.</text>
</comment>
<dbReference type="PANTHER" id="PTHR35936:SF38">
    <property type="entry name" value="GLUTAMINE-BINDING PERIPLASMIC PROTEIN"/>
    <property type="match status" value="1"/>
</dbReference>
<evidence type="ECO:0000313" key="8">
    <source>
        <dbReference type="EMBL" id="MBS5518928.1"/>
    </source>
</evidence>
<dbReference type="SUPFAM" id="SSF53850">
    <property type="entry name" value="Periplasmic binding protein-like II"/>
    <property type="match status" value="1"/>
</dbReference>
<dbReference type="Pfam" id="PF00497">
    <property type="entry name" value="SBP_bac_3"/>
    <property type="match status" value="1"/>
</dbReference>
<dbReference type="AlphaFoldDB" id="A0A943ECL0"/>
<protein>
    <submittedName>
        <fullName evidence="8">Basic amino acid ABC transporter substrate-binding protein</fullName>
    </submittedName>
</protein>
<dbReference type="InterPro" id="IPR001320">
    <property type="entry name" value="Iontro_rcpt_C"/>
</dbReference>
<evidence type="ECO:0000259" key="7">
    <source>
        <dbReference type="SMART" id="SM00079"/>
    </source>
</evidence>
<dbReference type="InterPro" id="IPR001638">
    <property type="entry name" value="Solute-binding_3/MltF_N"/>
</dbReference>
<dbReference type="GO" id="GO:0016020">
    <property type="term" value="C:membrane"/>
    <property type="evidence" value="ECO:0007669"/>
    <property type="project" value="InterPro"/>
</dbReference>
<evidence type="ECO:0000313" key="9">
    <source>
        <dbReference type="Proteomes" id="UP000754226"/>
    </source>
</evidence>
<evidence type="ECO:0000256" key="4">
    <source>
        <dbReference type="RuleBase" id="RU003744"/>
    </source>
</evidence>
<accession>A0A943ECL0</accession>
<dbReference type="PANTHER" id="PTHR35936">
    <property type="entry name" value="MEMBRANE-BOUND LYTIC MUREIN TRANSGLYCOSYLASE F"/>
    <property type="match status" value="1"/>
</dbReference>
<sequence>MKSWVKKLALTGILAALVVTSLSGCGNSGSKDAAQQKKELIVGTEPSFAPFEFPDGKDGEITGFDMDLIKAMAKKMGYEKVTIKGMGFDALFPAMNAGQIDVAMAGMSITEERKKQFLFTDPYYESGLMTIVRKDNNEIKSLDDLKGKRIGVQLGTTGAQEAEKIEGAKVTNFDTSDLACLELKNGNVDAVISDLPVLEYFLKKGGASYAKTVGTPKKGDFYGIAAPKGKKELVDGLNKALKELKDSGEYQKIQEKWFGTETK</sequence>
<dbReference type="GO" id="GO:0030313">
    <property type="term" value="C:cell envelope"/>
    <property type="evidence" value="ECO:0007669"/>
    <property type="project" value="UniProtKB-SubCell"/>
</dbReference>
<comment type="similarity">
    <text evidence="2 4">Belongs to the bacterial solute-binding protein 3 family.</text>
</comment>
<feature type="signal peptide" evidence="5">
    <location>
        <begin position="1"/>
        <end position="23"/>
    </location>
</feature>
<feature type="domain" description="Solute-binding protein family 3/N-terminal" evidence="6">
    <location>
        <begin position="39"/>
        <end position="261"/>
    </location>
</feature>